<keyword evidence="4" id="KW-1185">Reference proteome</keyword>
<evidence type="ECO:0000256" key="1">
    <source>
        <dbReference type="SAM" id="SignalP"/>
    </source>
</evidence>
<dbReference type="EMBL" id="JBHRTO010000002">
    <property type="protein sequence ID" value="MFC3182856.1"/>
    <property type="molecule type" value="Genomic_DNA"/>
</dbReference>
<organism evidence="3 4">
    <name type="scientific">Cypionkella sinensis</name>
    <dbReference type="NCBI Taxonomy" id="1756043"/>
    <lineage>
        <taxon>Bacteria</taxon>
        <taxon>Pseudomonadati</taxon>
        <taxon>Pseudomonadota</taxon>
        <taxon>Alphaproteobacteria</taxon>
        <taxon>Rhodobacterales</taxon>
        <taxon>Paracoccaceae</taxon>
        <taxon>Cypionkella</taxon>
    </lineage>
</organism>
<dbReference type="Proteomes" id="UP001595547">
    <property type="component" value="Unassembled WGS sequence"/>
</dbReference>
<gene>
    <name evidence="3" type="ORF">ACFOGH_17790</name>
</gene>
<reference evidence="4" key="1">
    <citation type="journal article" date="2019" name="Int. J. Syst. Evol. Microbiol.">
        <title>The Global Catalogue of Microorganisms (GCM) 10K type strain sequencing project: providing services to taxonomists for standard genome sequencing and annotation.</title>
        <authorList>
            <consortium name="The Broad Institute Genomics Platform"/>
            <consortium name="The Broad Institute Genome Sequencing Center for Infectious Disease"/>
            <person name="Wu L."/>
            <person name="Ma J."/>
        </authorList>
    </citation>
    <scope>NUCLEOTIDE SEQUENCE [LARGE SCALE GENOMIC DNA]</scope>
    <source>
        <strain evidence="4">KCTC 52039</strain>
    </source>
</reference>
<evidence type="ECO:0000259" key="2">
    <source>
        <dbReference type="Pfam" id="PF04773"/>
    </source>
</evidence>
<protein>
    <submittedName>
        <fullName evidence="3">FecR domain-containing protein</fullName>
    </submittedName>
</protein>
<feature type="chain" id="PRO_5047302874" evidence="1">
    <location>
        <begin position="28"/>
        <end position="202"/>
    </location>
</feature>
<comment type="caution">
    <text evidence="3">The sequence shown here is derived from an EMBL/GenBank/DDBJ whole genome shotgun (WGS) entry which is preliminary data.</text>
</comment>
<accession>A0ABV7J1Y9</accession>
<name>A0ABV7J1Y9_9RHOB</name>
<dbReference type="InterPro" id="IPR006860">
    <property type="entry name" value="FecR"/>
</dbReference>
<evidence type="ECO:0000313" key="3">
    <source>
        <dbReference type="EMBL" id="MFC3182856.1"/>
    </source>
</evidence>
<dbReference type="Pfam" id="PF04773">
    <property type="entry name" value="FecR"/>
    <property type="match status" value="1"/>
</dbReference>
<evidence type="ECO:0000313" key="4">
    <source>
        <dbReference type="Proteomes" id="UP001595547"/>
    </source>
</evidence>
<dbReference type="RefSeq" id="WP_380074512.1">
    <property type="nucleotide sequence ID" value="NZ_JBHRTO010000002.1"/>
</dbReference>
<feature type="signal peptide" evidence="1">
    <location>
        <begin position="1"/>
        <end position="27"/>
    </location>
</feature>
<dbReference type="Gene3D" id="2.60.120.1440">
    <property type="match status" value="1"/>
</dbReference>
<feature type="domain" description="FecR protein" evidence="2">
    <location>
        <begin position="61"/>
        <end position="157"/>
    </location>
</feature>
<sequence length="202" mass="20777">MPSPIHLRRRHVMLAASAAMLPLPVWAGGDVGVVETTEGKAWAAGSPARDLVAQAAVFLGDEVGTGPESRLAMMLAGTTRILMGPQTTLTIDQYTAEAGGELVLGDGALLFDRDEGAPKTPVQLSTAFGLIAVRGTRFFAGPSNGKFGVFVERGEVRLSGGGVEVALLPGFGSDIAEPGQAPSAPARWKQARIDAAMALVGA</sequence>
<proteinExistence type="predicted"/>
<keyword evidence="1" id="KW-0732">Signal</keyword>